<gene>
    <name evidence="1" type="ORF">SAMN02745775_10186</name>
</gene>
<organism evidence="1 2">
    <name type="scientific">Falsiroseomonas stagni DSM 19981</name>
    <dbReference type="NCBI Taxonomy" id="1123062"/>
    <lineage>
        <taxon>Bacteria</taxon>
        <taxon>Pseudomonadati</taxon>
        <taxon>Pseudomonadota</taxon>
        <taxon>Alphaproteobacteria</taxon>
        <taxon>Acetobacterales</taxon>
        <taxon>Roseomonadaceae</taxon>
        <taxon>Falsiroseomonas</taxon>
    </lineage>
</organism>
<dbReference type="Pfam" id="PF07309">
    <property type="entry name" value="FlaF"/>
    <property type="match status" value="1"/>
</dbReference>
<dbReference type="GO" id="GO:0044781">
    <property type="term" value="P:bacterial-type flagellum organization"/>
    <property type="evidence" value="ECO:0007669"/>
    <property type="project" value="InterPro"/>
</dbReference>
<protein>
    <submittedName>
        <fullName evidence="1">Protein FlaF</fullName>
    </submittedName>
</protein>
<dbReference type="OrthoDB" id="9808944at2"/>
<dbReference type="AlphaFoldDB" id="A0A1I3X8R8"/>
<evidence type="ECO:0000313" key="1">
    <source>
        <dbReference type="EMBL" id="SFK16008.1"/>
    </source>
</evidence>
<accession>A0A1I3X8R8</accession>
<dbReference type="STRING" id="1123062.SAMN02745775_10186"/>
<dbReference type="EMBL" id="FOSQ01000001">
    <property type="protein sequence ID" value="SFK16008.1"/>
    <property type="molecule type" value="Genomic_DNA"/>
</dbReference>
<evidence type="ECO:0000313" key="2">
    <source>
        <dbReference type="Proteomes" id="UP000199473"/>
    </source>
</evidence>
<dbReference type="RefSeq" id="WP_139225917.1">
    <property type="nucleotide sequence ID" value="NZ_FOSQ01000001.1"/>
</dbReference>
<sequence length="129" mass="13949">MLSEAQDVPRTHAALAFRAYGVAKSGRSQREQEAEVFAILAARLRAAIRDPAPMATIRAAADAHRVFVTVESIVLDPVSTLPRDLRLNIASVARRAVKEANSDKPDLDFLAAIAEDFAAGLGARLRTDR</sequence>
<keyword evidence="2" id="KW-1185">Reference proteome</keyword>
<dbReference type="InterPro" id="IPR010845">
    <property type="entry name" value="FlaF"/>
</dbReference>
<dbReference type="Proteomes" id="UP000199473">
    <property type="component" value="Unassembled WGS sequence"/>
</dbReference>
<name>A0A1I3X8R8_9PROT</name>
<proteinExistence type="predicted"/>
<reference evidence="1 2" key="1">
    <citation type="submission" date="2016-10" db="EMBL/GenBank/DDBJ databases">
        <authorList>
            <person name="de Groot N.N."/>
        </authorList>
    </citation>
    <scope>NUCLEOTIDE SEQUENCE [LARGE SCALE GENOMIC DNA]</scope>
    <source>
        <strain evidence="1 2">DSM 19981</strain>
    </source>
</reference>